<feature type="region of interest" description="Disordered" evidence="1">
    <location>
        <begin position="1"/>
        <end position="25"/>
    </location>
</feature>
<evidence type="ECO:0000256" key="1">
    <source>
        <dbReference type="SAM" id="MobiDB-lite"/>
    </source>
</evidence>
<comment type="caution">
    <text evidence="2">The sequence shown here is derived from an EMBL/GenBank/DDBJ whole genome shotgun (WGS) entry which is preliminary data.</text>
</comment>
<proteinExistence type="predicted"/>
<evidence type="ECO:0000313" key="3">
    <source>
        <dbReference type="Proteomes" id="UP000743370"/>
    </source>
</evidence>
<dbReference type="AlphaFoldDB" id="A0A8T0KXS8"/>
<feature type="compositionally biased region" description="Acidic residues" evidence="1">
    <location>
        <begin position="1"/>
        <end position="16"/>
    </location>
</feature>
<gene>
    <name evidence="2" type="ORF">HKW66_Vig0246870</name>
</gene>
<name>A0A8T0KXS8_PHAAN</name>
<dbReference type="Proteomes" id="UP000743370">
    <property type="component" value="Unassembled WGS sequence"/>
</dbReference>
<accession>A0A8T0KXS8</accession>
<evidence type="ECO:0000313" key="2">
    <source>
        <dbReference type="EMBL" id="KAG2403043.1"/>
    </source>
</evidence>
<dbReference type="EMBL" id="JABFOF010000003">
    <property type="protein sequence ID" value="KAG2403043.1"/>
    <property type="molecule type" value="Genomic_DNA"/>
</dbReference>
<sequence length="185" mass="20375">MDQENGDGDIEGGGDDDGFRSGRKYRPVLANDPRCSKCIHTVPSPPIFFSSDCADFISFLKTSLSGSLDAKEGNASHQQQPNGSQQQESKLELFGFDSLVNILGLKRVLSCVGTVVPTVCLRIQVNKENKEFKMKASLKGDFYKPTFGGFMDLDLTKDKKISLRQAHLFVFNNGTGPITMEKDET</sequence>
<organism evidence="2 3">
    <name type="scientific">Phaseolus angularis</name>
    <name type="common">Azuki bean</name>
    <name type="synonym">Vigna angularis</name>
    <dbReference type="NCBI Taxonomy" id="3914"/>
    <lineage>
        <taxon>Eukaryota</taxon>
        <taxon>Viridiplantae</taxon>
        <taxon>Streptophyta</taxon>
        <taxon>Embryophyta</taxon>
        <taxon>Tracheophyta</taxon>
        <taxon>Spermatophyta</taxon>
        <taxon>Magnoliopsida</taxon>
        <taxon>eudicotyledons</taxon>
        <taxon>Gunneridae</taxon>
        <taxon>Pentapetalae</taxon>
        <taxon>rosids</taxon>
        <taxon>fabids</taxon>
        <taxon>Fabales</taxon>
        <taxon>Fabaceae</taxon>
        <taxon>Papilionoideae</taxon>
        <taxon>50 kb inversion clade</taxon>
        <taxon>NPAAA clade</taxon>
        <taxon>indigoferoid/millettioid clade</taxon>
        <taxon>Phaseoleae</taxon>
        <taxon>Vigna</taxon>
    </lineage>
</organism>
<reference evidence="2 3" key="1">
    <citation type="submission" date="2020-05" db="EMBL/GenBank/DDBJ databases">
        <title>Vigna angularis (adzuki bean) Var. LongXiaoDou No. 4 denovo assembly.</title>
        <authorList>
            <person name="Xiang H."/>
        </authorList>
    </citation>
    <scope>NUCLEOTIDE SEQUENCE [LARGE SCALE GENOMIC DNA]</scope>
    <source>
        <tissue evidence="2">Leaf</tissue>
    </source>
</reference>
<protein>
    <submittedName>
        <fullName evidence="2">Beta-fructofuranosidase protein</fullName>
    </submittedName>
</protein>